<sequence length="490" mass="54523">MAITHSVAVDLGASSGRVMLASLDTDTQRLSLEEIHRFSNRLVVDHGHHLWDLDALERHILQGLNTVDRRGIRPASIGIDSWGVDMVALDRQGQRIGPPYSYRDHRTDGVMAQVIADLGRDTLYRHTGIQFLPFNTLYQLRALRQQQPEYWAQIAHLLMIPDYFHYRLTGRMASEYTNATTTQMLNLTRGDWDPLLLDYLGIQAHWLPAPSQPGDPLGDWLAPSGARIPVIAVASHDTASAVVATPLNDDDSAYLSSGTWSLIGIESQTPFISDRAMAANITNEGGTNGRYRVLKNIMGLWLLQRISQEQQVSDLPALLEAAEQETGFASLINPNDERFINPPSMSEAIRDFCREHRQPVPQTSAAMTRCIMDSLALGYRQGLLTLASLRQSPIRRLHVVGGGCQNRLLNQLCADVCQIPVVAGPVEASTLGNIGCQLIAQGEVADLAAFRRLLPDSFPLQHYTPRQDIDFTGHWRRFQALCQINEELTV</sequence>
<feature type="binding site" evidence="11">
    <location>
        <position position="296"/>
    </location>
    <ligand>
        <name>substrate</name>
    </ligand>
</feature>
<feature type="binding site" evidence="11">
    <location>
        <position position="83"/>
    </location>
    <ligand>
        <name>substrate</name>
    </ligand>
</feature>
<evidence type="ECO:0000256" key="10">
    <source>
        <dbReference type="ARBA" id="ARBA00076629"/>
    </source>
</evidence>
<feature type="binding site" evidence="11">
    <location>
        <position position="402"/>
    </location>
    <ligand>
        <name>ATP</name>
        <dbReference type="ChEBI" id="CHEBI:30616"/>
    </ligand>
</feature>
<dbReference type="PANTHER" id="PTHR10196">
    <property type="entry name" value="SUGAR KINASE"/>
    <property type="match status" value="1"/>
</dbReference>
<evidence type="ECO:0000256" key="5">
    <source>
        <dbReference type="ARBA" id="ARBA00022840"/>
    </source>
</evidence>
<dbReference type="InterPro" id="IPR043129">
    <property type="entry name" value="ATPase_NBD"/>
</dbReference>
<evidence type="ECO:0000256" key="3">
    <source>
        <dbReference type="ARBA" id="ARBA00022741"/>
    </source>
</evidence>
<proteinExistence type="inferred from homology"/>
<dbReference type="EMBL" id="CP001654">
    <property type="protein sequence ID" value="ACS87245.1"/>
    <property type="molecule type" value="Genomic_DNA"/>
</dbReference>
<dbReference type="eggNOG" id="COG1070">
    <property type="taxonomic scope" value="Bacteria"/>
</dbReference>
<keyword evidence="5 11" id="KW-0067">ATP-binding</keyword>
<accession>C6C3E7</accession>
<feature type="domain" description="Carbohydrate kinase FGGY N-terminal" evidence="12">
    <location>
        <begin position="7"/>
        <end position="242"/>
    </location>
</feature>
<dbReference type="NCBIfam" id="NF007925">
    <property type="entry name" value="PRK10640.1"/>
    <property type="match status" value="1"/>
</dbReference>
<evidence type="ECO:0000259" key="13">
    <source>
        <dbReference type="Pfam" id="PF02782"/>
    </source>
</evidence>
<evidence type="ECO:0000256" key="11">
    <source>
        <dbReference type="HAMAP-Rule" id="MF_01535"/>
    </source>
</evidence>
<organism evidence="14 15">
    <name type="scientific">Musicola paradisiaca (strain Ech703)</name>
    <name type="common">Dickeya paradisiaca</name>
    <name type="synonym">Dickeya dadantii</name>
    <dbReference type="NCBI Taxonomy" id="579405"/>
    <lineage>
        <taxon>Bacteria</taxon>
        <taxon>Pseudomonadati</taxon>
        <taxon>Pseudomonadota</taxon>
        <taxon>Gammaproteobacteria</taxon>
        <taxon>Enterobacterales</taxon>
        <taxon>Pectobacteriaceae</taxon>
        <taxon>Musicola</taxon>
    </lineage>
</organism>
<evidence type="ECO:0000256" key="9">
    <source>
        <dbReference type="ARBA" id="ARBA00066425"/>
    </source>
</evidence>
<dbReference type="Pfam" id="PF02782">
    <property type="entry name" value="FGGY_C"/>
    <property type="match status" value="1"/>
</dbReference>
<feature type="binding site" evidence="11">
    <location>
        <begin position="13"/>
        <end position="17"/>
    </location>
    <ligand>
        <name>ATP</name>
        <dbReference type="ChEBI" id="CHEBI:30616"/>
    </ligand>
</feature>
<comment type="function">
    <text evidence="11">Involved in the catabolism of L-rhamnose (6-deoxy-L-mannose). Catalyzes the transfer of the gamma-phosphate group from ATP to the 1-hydroxyl group of L-rhamnulose to yield L-rhamnulose 1-phosphate.</text>
</comment>
<gene>
    <name evidence="11" type="primary">rhaB</name>
    <name evidence="14" type="ordered locus">Dd703_3485</name>
</gene>
<dbReference type="STRING" id="579405.Dd703_3485"/>
<dbReference type="FunFam" id="3.30.420.40:FF:000064">
    <property type="entry name" value="Rhamnulokinase"/>
    <property type="match status" value="1"/>
</dbReference>
<dbReference type="GO" id="GO:0008993">
    <property type="term" value="F:rhamnulokinase activity"/>
    <property type="evidence" value="ECO:0007669"/>
    <property type="project" value="UniProtKB-UniRule"/>
</dbReference>
<feature type="disulfide bond" evidence="11">
    <location>
        <begin position="413"/>
        <end position="417"/>
    </location>
</feature>
<evidence type="ECO:0000256" key="1">
    <source>
        <dbReference type="ARBA" id="ARBA00009156"/>
    </source>
</evidence>
<dbReference type="GO" id="GO:0005524">
    <property type="term" value="F:ATP binding"/>
    <property type="evidence" value="ECO:0007669"/>
    <property type="project" value="UniProtKB-KW"/>
</dbReference>
<feature type="active site" description="Proton acceptor" evidence="11">
    <location>
        <position position="237"/>
    </location>
</feature>
<keyword evidence="4 11" id="KW-0418">Kinase</keyword>
<keyword evidence="6 11" id="KW-1015">Disulfide bond</keyword>
<dbReference type="CDD" id="cd07771">
    <property type="entry name" value="ASKHA_NBD_FGGY_RhaB-like"/>
    <property type="match status" value="1"/>
</dbReference>
<feature type="domain" description="Carbohydrate kinase FGGY C-terminal" evidence="13">
    <location>
        <begin position="253"/>
        <end position="440"/>
    </location>
</feature>
<dbReference type="AlphaFoldDB" id="C6C3E7"/>
<dbReference type="PIRSF" id="PIRSF000538">
    <property type="entry name" value="GlpK"/>
    <property type="match status" value="1"/>
</dbReference>
<protein>
    <recommendedName>
        <fullName evidence="9 11">Rhamnulokinase</fullName>
        <shortName evidence="11">RhaB</shortName>
        <ecNumber evidence="9 11">2.7.1.5</ecNumber>
    </recommendedName>
    <alternativeName>
        <fullName evidence="11">ATP:L-rhamnulose phosphotransferase</fullName>
    </alternativeName>
    <alternativeName>
        <fullName evidence="11">L-rhamnulose 1-kinase</fullName>
    </alternativeName>
    <alternativeName>
        <fullName evidence="10 11">Rhamnulose kinase</fullName>
    </alternativeName>
</protein>
<evidence type="ECO:0000313" key="15">
    <source>
        <dbReference type="Proteomes" id="UP000002734"/>
    </source>
</evidence>
<keyword evidence="3 11" id="KW-0547">Nucleotide-binding</keyword>
<dbReference type="EC" id="2.7.1.5" evidence="9 11"/>
<comment type="pathway">
    <text evidence="11">Carbohydrate degradation; L-rhamnose degradation; glycerone phosphate from L-rhamnose: step 2/3.</text>
</comment>
<feature type="disulfide bond" evidence="11">
    <location>
        <begin position="353"/>
        <end position="370"/>
    </location>
</feature>
<dbReference type="GO" id="GO:0004370">
    <property type="term" value="F:glycerol kinase activity"/>
    <property type="evidence" value="ECO:0007669"/>
    <property type="project" value="TreeGrafter"/>
</dbReference>
<dbReference type="HOGENOM" id="CLU_039395_0_0_6"/>
<dbReference type="GO" id="GO:0005829">
    <property type="term" value="C:cytosol"/>
    <property type="evidence" value="ECO:0007669"/>
    <property type="project" value="TreeGrafter"/>
</dbReference>
<dbReference type="Pfam" id="PF00370">
    <property type="entry name" value="FGGY_N"/>
    <property type="match status" value="1"/>
</dbReference>
<comment type="similarity">
    <text evidence="11">Belongs to the rhamnulokinase family.</text>
</comment>
<feature type="binding site" evidence="11">
    <location>
        <begin position="236"/>
        <end position="238"/>
    </location>
    <ligand>
        <name>substrate</name>
    </ligand>
</feature>
<keyword evidence="11" id="KW-0460">Magnesium</keyword>
<dbReference type="RefSeq" id="WP_015855143.1">
    <property type="nucleotide sequence ID" value="NC_012880.1"/>
</dbReference>
<evidence type="ECO:0000259" key="12">
    <source>
        <dbReference type="Pfam" id="PF00370"/>
    </source>
</evidence>
<dbReference type="KEGG" id="dda:Dd703_3485"/>
<evidence type="ECO:0000313" key="14">
    <source>
        <dbReference type="EMBL" id="ACS87245.1"/>
    </source>
</evidence>
<evidence type="ECO:0000256" key="2">
    <source>
        <dbReference type="ARBA" id="ARBA00022679"/>
    </source>
</evidence>
<dbReference type="GO" id="GO:0019301">
    <property type="term" value="P:rhamnose catabolic process"/>
    <property type="evidence" value="ECO:0007669"/>
    <property type="project" value="UniProtKB-UniRule"/>
</dbReference>
<reference evidence="14" key="1">
    <citation type="submission" date="2009-06" db="EMBL/GenBank/DDBJ databases">
        <title>Complete sequence of Dickeya dadantii Ech703.</title>
        <authorList>
            <consortium name="US DOE Joint Genome Institute"/>
            <person name="Lucas S."/>
            <person name="Copeland A."/>
            <person name="Lapidus A."/>
            <person name="Glavina del Rio T."/>
            <person name="Dalin E."/>
            <person name="Tice H."/>
            <person name="Bruce D."/>
            <person name="Goodwin L."/>
            <person name="Pitluck S."/>
            <person name="Chertkov O."/>
            <person name="Brettin T."/>
            <person name="Detter J.C."/>
            <person name="Han C."/>
            <person name="Larimer F."/>
            <person name="Land M."/>
            <person name="Hauser L."/>
            <person name="Kyrpides N."/>
            <person name="Mikhailova N."/>
            <person name="Balakrishnan V."/>
            <person name="Glasner J."/>
            <person name="Perna N.T."/>
        </authorList>
    </citation>
    <scope>NUCLEOTIDE SEQUENCE [LARGE SCALE GENOMIC DNA]</scope>
    <source>
        <strain evidence="14">Ech703</strain>
    </source>
</reference>
<dbReference type="InterPro" id="IPR018485">
    <property type="entry name" value="FGGY_C"/>
</dbReference>
<feature type="binding site" evidence="11">
    <location>
        <position position="304"/>
    </location>
    <ligand>
        <name>ATP</name>
        <dbReference type="ChEBI" id="CHEBI:30616"/>
    </ligand>
</feature>
<dbReference type="InterPro" id="IPR000577">
    <property type="entry name" value="Carb_kinase_FGGY"/>
</dbReference>
<comment type="cofactor">
    <cofactor evidence="11">
        <name>Mg(2+)</name>
        <dbReference type="ChEBI" id="CHEBI:18420"/>
    </cofactor>
</comment>
<comment type="caution">
    <text evidence="11">Lacks conserved residue(s) required for the propagation of feature annotation.</text>
</comment>
<dbReference type="PANTHER" id="PTHR10196:SF93">
    <property type="entry name" value="L-RHAMNULOKINASE"/>
    <property type="match status" value="1"/>
</dbReference>
<evidence type="ECO:0000256" key="4">
    <source>
        <dbReference type="ARBA" id="ARBA00022777"/>
    </source>
</evidence>
<feature type="binding site" evidence="11">
    <location>
        <position position="259"/>
    </location>
    <ligand>
        <name>ATP</name>
        <dbReference type="ChEBI" id="CHEBI:30616"/>
    </ligand>
</feature>
<comment type="catalytic activity">
    <reaction evidence="8 11">
        <text>L-rhamnulose + ATP = L-rhamnulose 1-phosphate + ADP + H(+)</text>
        <dbReference type="Rhea" id="RHEA:20117"/>
        <dbReference type="ChEBI" id="CHEBI:15378"/>
        <dbReference type="ChEBI" id="CHEBI:17897"/>
        <dbReference type="ChEBI" id="CHEBI:30616"/>
        <dbReference type="ChEBI" id="CHEBI:58313"/>
        <dbReference type="ChEBI" id="CHEBI:456216"/>
        <dbReference type="EC" id="2.7.1.5"/>
    </reaction>
</comment>
<dbReference type="NCBIfam" id="TIGR02627">
    <property type="entry name" value="rhamnulo_kin"/>
    <property type="match status" value="1"/>
</dbReference>
<dbReference type="GO" id="GO:0006071">
    <property type="term" value="P:glycerol metabolic process"/>
    <property type="evidence" value="ECO:0007669"/>
    <property type="project" value="TreeGrafter"/>
</dbReference>
<dbReference type="SUPFAM" id="SSF53067">
    <property type="entry name" value="Actin-like ATPase domain"/>
    <property type="match status" value="2"/>
</dbReference>
<evidence type="ECO:0000256" key="8">
    <source>
        <dbReference type="ARBA" id="ARBA00052072"/>
    </source>
</evidence>
<dbReference type="Proteomes" id="UP000002734">
    <property type="component" value="Chromosome"/>
</dbReference>
<evidence type="ECO:0000256" key="7">
    <source>
        <dbReference type="ARBA" id="ARBA00023308"/>
    </source>
</evidence>
<keyword evidence="7 11" id="KW-0684">Rhamnose metabolism</keyword>
<comment type="similarity">
    <text evidence="1">Belongs to the FGGY kinase family.</text>
</comment>
<dbReference type="InterPro" id="IPR018484">
    <property type="entry name" value="FGGY_N"/>
</dbReference>
<dbReference type="UniPathway" id="UPA00541">
    <property type="reaction ID" value="UER00602"/>
</dbReference>
<dbReference type="Gene3D" id="3.30.420.40">
    <property type="match status" value="2"/>
</dbReference>
<dbReference type="FunFam" id="3.30.420.40:FF:000073">
    <property type="entry name" value="Rhamnulokinase"/>
    <property type="match status" value="1"/>
</dbReference>
<name>C6C3E7_MUSP7</name>
<dbReference type="HAMAP" id="MF_01535">
    <property type="entry name" value="Rhamnulokinase"/>
    <property type="match status" value="1"/>
</dbReference>
<evidence type="ECO:0000256" key="6">
    <source>
        <dbReference type="ARBA" id="ARBA00023157"/>
    </source>
</evidence>
<dbReference type="InterPro" id="IPR013449">
    <property type="entry name" value="Rhamnulokinase"/>
</dbReference>
<keyword evidence="2 11" id="KW-0808">Transferase</keyword>
<keyword evidence="15" id="KW-1185">Reference proteome</keyword>